<evidence type="ECO:0000259" key="7">
    <source>
        <dbReference type="Pfam" id="PF08263"/>
    </source>
</evidence>
<accession>A0ABD3BU08</accession>
<sequence>MKTSKTQLTIVLFFIHIFLFTFFPSNVSSDTSTSKAANALLTWKASLSPSSSLKSWSPNNIKNLCTSWAGISCHNGLYVSQLNLTNENLTGTLNKLDFTSFPELTTLNLNGNNLNGSIPARIGSLSKLTFLDLSNNLFENSIPPEIGHLKIIKYINFYNNNLKNKMLTQIANLRNIEFLDLGSNYLEAPD</sequence>
<keyword evidence="9" id="KW-1185">Reference proteome</keyword>
<dbReference type="AlphaFoldDB" id="A0ABD3BU08"/>
<dbReference type="Gene3D" id="3.80.10.10">
    <property type="entry name" value="Ribonuclease Inhibitor"/>
    <property type="match status" value="1"/>
</dbReference>
<organism evidence="8 9">
    <name type="scientific">Castilleja foliolosa</name>
    <dbReference type="NCBI Taxonomy" id="1961234"/>
    <lineage>
        <taxon>Eukaryota</taxon>
        <taxon>Viridiplantae</taxon>
        <taxon>Streptophyta</taxon>
        <taxon>Embryophyta</taxon>
        <taxon>Tracheophyta</taxon>
        <taxon>Spermatophyta</taxon>
        <taxon>Magnoliopsida</taxon>
        <taxon>eudicotyledons</taxon>
        <taxon>Gunneridae</taxon>
        <taxon>Pentapetalae</taxon>
        <taxon>asterids</taxon>
        <taxon>lamiids</taxon>
        <taxon>Lamiales</taxon>
        <taxon>Orobanchaceae</taxon>
        <taxon>Pedicularideae</taxon>
        <taxon>Castillejinae</taxon>
        <taxon>Castilleja</taxon>
    </lineage>
</organism>
<keyword evidence="3 6" id="KW-0732">Signal</keyword>
<name>A0ABD3BU08_9LAMI</name>
<dbReference type="GO" id="GO:0016020">
    <property type="term" value="C:membrane"/>
    <property type="evidence" value="ECO:0007669"/>
    <property type="project" value="UniProtKB-SubCell"/>
</dbReference>
<dbReference type="PANTHER" id="PTHR47988">
    <property type="entry name" value="SOMATIC EMBRYOGENESIS RECEPTOR KINASE 1"/>
    <property type="match status" value="1"/>
</dbReference>
<evidence type="ECO:0000313" key="8">
    <source>
        <dbReference type="EMBL" id="KAL3620581.1"/>
    </source>
</evidence>
<keyword evidence="5" id="KW-0472">Membrane</keyword>
<feature type="signal peptide" evidence="6">
    <location>
        <begin position="1"/>
        <end position="29"/>
    </location>
</feature>
<reference evidence="9" key="1">
    <citation type="journal article" date="2024" name="IScience">
        <title>Strigolactones Initiate the Formation of Haustorium-like Structures in Castilleja.</title>
        <authorList>
            <person name="Buerger M."/>
            <person name="Peterson D."/>
            <person name="Chory J."/>
        </authorList>
    </citation>
    <scope>NUCLEOTIDE SEQUENCE [LARGE SCALE GENOMIC DNA]</scope>
</reference>
<protein>
    <recommendedName>
        <fullName evidence="7">Leucine-rich repeat-containing N-terminal plant-type domain-containing protein</fullName>
    </recommendedName>
</protein>
<evidence type="ECO:0000256" key="6">
    <source>
        <dbReference type="SAM" id="SignalP"/>
    </source>
</evidence>
<evidence type="ECO:0000313" key="9">
    <source>
        <dbReference type="Proteomes" id="UP001632038"/>
    </source>
</evidence>
<dbReference type="EMBL" id="JAVIJP010000066">
    <property type="protein sequence ID" value="KAL3620581.1"/>
    <property type="molecule type" value="Genomic_DNA"/>
</dbReference>
<evidence type="ECO:0000256" key="1">
    <source>
        <dbReference type="ARBA" id="ARBA00004370"/>
    </source>
</evidence>
<evidence type="ECO:0000256" key="4">
    <source>
        <dbReference type="ARBA" id="ARBA00022737"/>
    </source>
</evidence>
<dbReference type="Proteomes" id="UP001632038">
    <property type="component" value="Unassembled WGS sequence"/>
</dbReference>
<comment type="caution">
    <text evidence="8">The sequence shown here is derived from an EMBL/GenBank/DDBJ whole genome shotgun (WGS) entry which is preliminary data.</text>
</comment>
<dbReference type="InterPro" id="IPR013210">
    <property type="entry name" value="LRR_N_plant-typ"/>
</dbReference>
<feature type="domain" description="Leucine-rich repeat-containing N-terminal plant-type" evidence="7">
    <location>
        <begin position="38"/>
        <end position="73"/>
    </location>
</feature>
<evidence type="ECO:0000256" key="5">
    <source>
        <dbReference type="ARBA" id="ARBA00023136"/>
    </source>
</evidence>
<evidence type="ECO:0000256" key="2">
    <source>
        <dbReference type="ARBA" id="ARBA00022614"/>
    </source>
</evidence>
<keyword evidence="4" id="KW-0677">Repeat</keyword>
<keyword evidence="2" id="KW-0433">Leucine-rich repeat</keyword>
<dbReference type="Pfam" id="PF08263">
    <property type="entry name" value="LRRNT_2"/>
    <property type="match status" value="1"/>
</dbReference>
<dbReference type="InterPro" id="IPR001611">
    <property type="entry name" value="Leu-rich_rpt"/>
</dbReference>
<dbReference type="FunFam" id="3.80.10.10:FF:000400">
    <property type="entry name" value="Nuclear pore complex protein NUP107"/>
    <property type="match status" value="1"/>
</dbReference>
<gene>
    <name evidence="8" type="ORF">CASFOL_035493</name>
</gene>
<proteinExistence type="predicted"/>
<dbReference type="SUPFAM" id="SSF52058">
    <property type="entry name" value="L domain-like"/>
    <property type="match status" value="1"/>
</dbReference>
<dbReference type="InterPro" id="IPR032675">
    <property type="entry name" value="LRR_dom_sf"/>
</dbReference>
<comment type="subcellular location">
    <subcellularLocation>
        <location evidence="1">Membrane</location>
    </subcellularLocation>
</comment>
<feature type="chain" id="PRO_5044799148" description="Leucine-rich repeat-containing N-terminal plant-type domain-containing protein" evidence="6">
    <location>
        <begin position="30"/>
        <end position="190"/>
    </location>
</feature>
<dbReference type="Pfam" id="PF00560">
    <property type="entry name" value="LRR_1"/>
    <property type="match status" value="2"/>
</dbReference>
<evidence type="ECO:0000256" key="3">
    <source>
        <dbReference type="ARBA" id="ARBA00022729"/>
    </source>
</evidence>